<dbReference type="AlphaFoldDB" id="A0A843YYU0"/>
<dbReference type="PANTHER" id="PTHR11567">
    <property type="entry name" value="ACID PHOSPHATASE-RELATED"/>
    <property type="match status" value="1"/>
</dbReference>
<dbReference type="CDD" id="cd07061">
    <property type="entry name" value="HP_HAP_like"/>
    <property type="match status" value="1"/>
</dbReference>
<evidence type="ECO:0000313" key="3">
    <source>
        <dbReference type="EMBL" id="MQR02638.1"/>
    </source>
</evidence>
<evidence type="ECO:0000256" key="1">
    <source>
        <dbReference type="ARBA" id="ARBA00005375"/>
    </source>
</evidence>
<dbReference type="InterPro" id="IPR029033">
    <property type="entry name" value="His_PPase_superfam"/>
</dbReference>
<proteinExistence type="inferred from homology"/>
<keyword evidence="4" id="KW-1185">Reference proteome</keyword>
<dbReference type="Gene3D" id="3.40.50.1240">
    <property type="entry name" value="Phosphoglycerate mutase-like"/>
    <property type="match status" value="2"/>
</dbReference>
<sequence length="522" mass="56675">MARSVVTLFRTVRINGKPALRQDMHAARAWIVYLKFMKPIRRALTALAARPRPYSMWVRAGSSPNRWRYWLRLGESSASEHQINCRRCFISVYKLLDRKMQIMRVISPFSFALVLGLSAINAVAAEQVVPPAGYTLERAVLVMRHGVRPPTKSAQAMASLSDQAWPDDAAWGAAPGELTPHGGLAIRKMGSDLRDFYVGAGLLPALGSIADQTLIWADSADQRTRATGQMLALGLSGNATQPISVGWSANHTDPLFHGLDEKTCPLDPAAEQQAILAQGPLDTPETRSALTRLQAILAPQACQGSAGACLEGPGKLTAGSGEVKISGPLSIGATVSEVLLLEYENGLPMSQVGFGRASRADIEQLQSIHEHTANLTRRTPYIATRRAYALAQFILAALSENNVNSTVPTINAAQRLIVLAGHDTNLSNLAGVFGLDWHMPDQPDVTAPGTVIAFERWRENTTGKTLLRMRLFYQNMEQVRNLSDSPARQIPLQPAACRDSDNCALSHVVSEVKAILPKDCAK</sequence>
<reference evidence="3 4" key="1">
    <citation type="submission" date="2019-10" db="EMBL/GenBank/DDBJ databases">
        <title>Glaciimonas soli sp. nov., a psychrophilic bacterium isolated from the forest soil of a high elevation mountain in Taiwan.</title>
        <authorList>
            <person name="Wang L.-T."/>
            <person name="Shieh W.Y."/>
        </authorList>
    </citation>
    <scope>NUCLEOTIDE SEQUENCE [LARGE SCALE GENOMIC DNA]</scope>
    <source>
        <strain evidence="3 4">GS1</strain>
    </source>
</reference>
<name>A0A843YYU0_9BURK</name>
<comment type="caution">
    <text evidence="3">The sequence shown here is derived from an EMBL/GenBank/DDBJ whole genome shotgun (WGS) entry which is preliminary data.</text>
</comment>
<gene>
    <name evidence="3" type="ORF">GEV47_18330</name>
</gene>
<dbReference type="InterPro" id="IPR050645">
    <property type="entry name" value="Histidine_acid_phosphatase"/>
</dbReference>
<dbReference type="Pfam" id="PF00328">
    <property type="entry name" value="His_Phos_2"/>
    <property type="match status" value="1"/>
</dbReference>
<dbReference type="InterPro" id="IPR033379">
    <property type="entry name" value="Acid_Pase_AS"/>
</dbReference>
<dbReference type="PANTHER" id="PTHR11567:SF110">
    <property type="entry name" value="2-PHOSPHOXYLOSE PHOSPHATASE 1"/>
    <property type="match status" value="1"/>
</dbReference>
<dbReference type="PROSITE" id="PS00616">
    <property type="entry name" value="HIS_ACID_PHOSPHAT_1"/>
    <property type="match status" value="1"/>
</dbReference>
<organism evidence="3 4">
    <name type="scientific">Glaciimonas soli</name>
    <dbReference type="NCBI Taxonomy" id="2590999"/>
    <lineage>
        <taxon>Bacteria</taxon>
        <taxon>Pseudomonadati</taxon>
        <taxon>Pseudomonadota</taxon>
        <taxon>Betaproteobacteria</taxon>
        <taxon>Burkholderiales</taxon>
        <taxon>Oxalobacteraceae</taxon>
        <taxon>Glaciimonas</taxon>
    </lineage>
</organism>
<dbReference type="Proteomes" id="UP000451565">
    <property type="component" value="Unassembled WGS sequence"/>
</dbReference>
<comment type="similarity">
    <text evidence="1">Belongs to the histidine acid phosphatase family.</text>
</comment>
<evidence type="ECO:0000313" key="4">
    <source>
        <dbReference type="Proteomes" id="UP000451565"/>
    </source>
</evidence>
<dbReference type="EMBL" id="WINI01000011">
    <property type="protein sequence ID" value="MQR02638.1"/>
    <property type="molecule type" value="Genomic_DNA"/>
</dbReference>
<dbReference type="OrthoDB" id="395886at2"/>
<dbReference type="InterPro" id="IPR000560">
    <property type="entry name" value="His_Pase_clade-2"/>
</dbReference>
<evidence type="ECO:0000256" key="2">
    <source>
        <dbReference type="ARBA" id="ARBA00022801"/>
    </source>
</evidence>
<accession>A0A843YYU0</accession>
<dbReference type="SUPFAM" id="SSF53254">
    <property type="entry name" value="Phosphoglycerate mutase-like"/>
    <property type="match status" value="1"/>
</dbReference>
<protein>
    <submittedName>
        <fullName evidence="3">Histidine-type phosphatase</fullName>
    </submittedName>
</protein>
<keyword evidence="2" id="KW-0378">Hydrolase</keyword>
<dbReference type="GO" id="GO:0050308">
    <property type="term" value="F:sugar-phosphatase activity"/>
    <property type="evidence" value="ECO:0007669"/>
    <property type="project" value="TreeGrafter"/>
</dbReference>
<dbReference type="GO" id="GO:0030288">
    <property type="term" value="C:outer membrane-bounded periplasmic space"/>
    <property type="evidence" value="ECO:0007669"/>
    <property type="project" value="TreeGrafter"/>
</dbReference>